<sequence length="311" mass="31500">MVYPGPAQPGPGTPPPPSAAPAPSDLAPSGPAPSGPWPSGPGPQGSGSQAQGSGSQAQGSGQLGRDNRLALILAVVVGVLLLCCGSGTVVALVVGSNSDETTAAPAPAPAPAKTTTTTAPEEAEPTTQVPSKPATLPADVTYQGRGEKVVKLKPLSADYAHFAVFTHTGSSNFAVWSLGEGGEELDLVVNAVGKYSGARPLDFDDDPTSLRVEADGSWKVVVKVLEKAPVWPTKTSGKGPAVLTLAPGADDGLTTAKLTHKGESNFAVYAYGDNPDLMVNEIGKYTGEVMIPRGTVAIAIEADGTWTMKPS</sequence>
<accession>A0ABQ4A6R3</accession>
<feature type="transmembrane region" description="Helical" evidence="2">
    <location>
        <begin position="69"/>
        <end position="94"/>
    </location>
</feature>
<reference evidence="3 4" key="1">
    <citation type="submission" date="2021-01" db="EMBL/GenBank/DDBJ databases">
        <title>Whole genome shotgun sequence of Actinoplanes humidus NBRC 14915.</title>
        <authorList>
            <person name="Komaki H."/>
            <person name="Tamura T."/>
        </authorList>
    </citation>
    <scope>NUCLEOTIDE SEQUENCE [LARGE SCALE GENOMIC DNA]</scope>
    <source>
        <strain evidence="3 4">NBRC 14915</strain>
    </source>
</reference>
<feature type="region of interest" description="Disordered" evidence="1">
    <location>
        <begin position="1"/>
        <end position="62"/>
    </location>
</feature>
<name>A0ABQ4A6R3_9ACTN</name>
<protein>
    <submittedName>
        <fullName evidence="3">Uncharacterized protein</fullName>
    </submittedName>
</protein>
<dbReference type="RefSeq" id="WP_203843466.1">
    <property type="nucleotide sequence ID" value="NZ_BAAATV010000037.1"/>
</dbReference>
<dbReference type="EMBL" id="BOMN01000147">
    <property type="protein sequence ID" value="GIE26561.1"/>
    <property type="molecule type" value="Genomic_DNA"/>
</dbReference>
<keyword evidence="2" id="KW-0812">Transmembrane</keyword>
<feature type="compositionally biased region" description="Pro residues" evidence="1">
    <location>
        <begin position="30"/>
        <end position="41"/>
    </location>
</feature>
<evidence type="ECO:0000313" key="4">
    <source>
        <dbReference type="Proteomes" id="UP000603200"/>
    </source>
</evidence>
<dbReference type="Proteomes" id="UP000603200">
    <property type="component" value="Unassembled WGS sequence"/>
</dbReference>
<gene>
    <name evidence="3" type="ORF">Ahu01nite_096630</name>
</gene>
<keyword evidence="2" id="KW-1133">Transmembrane helix</keyword>
<proteinExistence type="predicted"/>
<keyword evidence="2" id="KW-0472">Membrane</keyword>
<comment type="caution">
    <text evidence="3">The sequence shown here is derived from an EMBL/GenBank/DDBJ whole genome shotgun (WGS) entry which is preliminary data.</text>
</comment>
<feature type="compositionally biased region" description="Low complexity" evidence="1">
    <location>
        <begin position="100"/>
        <end position="120"/>
    </location>
</feature>
<feature type="compositionally biased region" description="Low complexity" evidence="1">
    <location>
        <begin position="46"/>
        <end position="60"/>
    </location>
</feature>
<feature type="compositionally biased region" description="Pro residues" evidence="1">
    <location>
        <begin position="1"/>
        <end position="20"/>
    </location>
</feature>
<evidence type="ECO:0000256" key="1">
    <source>
        <dbReference type="SAM" id="MobiDB-lite"/>
    </source>
</evidence>
<evidence type="ECO:0000256" key="2">
    <source>
        <dbReference type="SAM" id="Phobius"/>
    </source>
</evidence>
<evidence type="ECO:0000313" key="3">
    <source>
        <dbReference type="EMBL" id="GIE26561.1"/>
    </source>
</evidence>
<organism evidence="3 4">
    <name type="scientific">Winogradskya humida</name>
    <dbReference type="NCBI Taxonomy" id="113566"/>
    <lineage>
        <taxon>Bacteria</taxon>
        <taxon>Bacillati</taxon>
        <taxon>Actinomycetota</taxon>
        <taxon>Actinomycetes</taxon>
        <taxon>Micromonosporales</taxon>
        <taxon>Micromonosporaceae</taxon>
        <taxon>Winogradskya</taxon>
    </lineage>
</organism>
<keyword evidence="4" id="KW-1185">Reference proteome</keyword>
<feature type="region of interest" description="Disordered" evidence="1">
    <location>
        <begin position="99"/>
        <end position="138"/>
    </location>
</feature>